<gene>
    <name evidence="1" type="ORF">JTE90_008683</name>
</gene>
<reference evidence="1 2" key="1">
    <citation type="journal article" date="2022" name="Nat. Ecol. Evol.">
        <title>A masculinizing supergene underlies an exaggerated male reproductive morph in a spider.</title>
        <authorList>
            <person name="Hendrickx F."/>
            <person name="De Corte Z."/>
            <person name="Sonet G."/>
            <person name="Van Belleghem S.M."/>
            <person name="Kostlbacher S."/>
            <person name="Vangestel C."/>
        </authorList>
    </citation>
    <scope>NUCLEOTIDE SEQUENCE [LARGE SCALE GENOMIC DNA]</scope>
    <source>
        <strain evidence="1">W744_W776</strain>
    </source>
</reference>
<keyword evidence="2" id="KW-1185">Reference proteome</keyword>
<name>A0AAV6TFT4_9ARAC</name>
<dbReference type="Proteomes" id="UP000827092">
    <property type="component" value="Unassembled WGS sequence"/>
</dbReference>
<evidence type="ECO:0008006" key="3">
    <source>
        <dbReference type="Google" id="ProtNLM"/>
    </source>
</evidence>
<dbReference type="EMBL" id="JAFNEN010005016">
    <property type="protein sequence ID" value="KAG8170697.1"/>
    <property type="molecule type" value="Genomic_DNA"/>
</dbReference>
<proteinExistence type="predicted"/>
<dbReference type="AlphaFoldDB" id="A0AAV6TFT4"/>
<comment type="caution">
    <text evidence="1">The sequence shown here is derived from an EMBL/GenBank/DDBJ whole genome shotgun (WGS) entry which is preliminary data.</text>
</comment>
<evidence type="ECO:0000313" key="1">
    <source>
        <dbReference type="EMBL" id="KAG8170697.1"/>
    </source>
</evidence>
<organism evidence="1 2">
    <name type="scientific">Oedothorax gibbosus</name>
    <dbReference type="NCBI Taxonomy" id="931172"/>
    <lineage>
        <taxon>Eukaryota</taxon>
        <taxon>Metazoa</taxon>
        <taxon>Ecdysozoa</taxon>
        <taxon>Arthropoda</taxon>
        <taxon>Chelicerata</taxon>
        <taxon>Arachnida</taxon>
        <taxon>Araneae</taxon>
        <taxon>Araneomorphae</taxon>
        <taxon>Entelegynae</taxon>
        <taxon>Araneoidea</taxon>
        <taxon>Linyphiidae</taxon>
        <taxon>Erigoninae</taxon>
        <taxon>Oedothorax</taxon>
    </lineage>
</organism>
<protein>
    <recommendedName>
        <fullName evidence="3">DUF38 domain-containing protein</fullName>
    </recommendedName>
</protein>
<accession>A0AAV6TFT4</accession>
<evidence type="ECO:0000313" key="2">
    <source>
        <dbReference type="Proteomes" id="UP000827092"/>
    </source>
</evidence>
<sequence>MVFLDTKDSAMVNLLRKYPSCMRSELTYCYYKSDPPTFFKIEDFQIIKDIWKMHTDFRSIEITTHNVIFIRFAPKKLMSLCIASIDNGEFDRSPAHVVERLKCVVEDSDDDVPSEEEVGKCFKFTKI</sequence>